<feature type="compositionally biased region" description="Pro residues" evidence="5">
    <location>
        <begin position="142"/>
        <end position="153"/>
    </location>
</feature>
<feature type="domain" description="Gamma-retroviral matrix protein" evidence="6">
    <location>
        <begin position="19"/>
        <end position="86"/>
    </location>
</feature>
<feature type="domain" description="Core shell protein Gag P30" evidence="7">
    <location>
        <begin position="231"/>
        <end position="427"/>
    </location>
</feature>
<dbReference type="SUPFAM" id="SSF47943">
    <property type="entry name" value="Retrovirus capsid protein, N-terminal core domain"/>
    <property type="match status" value="1"/>
</dbReference>
<keyword evidence="3" id="KW-1043">Host membrane</keyword>
<evidence type="ECO:0000256" key="4">
    <source>
        <dbReference type="ARBA" id="ARBA00023136"/>
    </source>
</evidence>
<dbReference type="InterPro" id="IPR050462">
    <property type="entry name" value="Retroviral_Gag-Pol_poly"/>
</dbReference>
<accession>A0A7J8AEL2</accession>
<keyword evidence="2" id="KW-1032">Host cell membrane</keyword>
<evidence type="ECO:0000256" key="2">
    <source>
        <dbReference type="ARBA" id="ARBA00022511"/>
    </source>
</evidence>
<dbReference type="Pfam" id="PF02093">
    <property type="entry name" value="Gag_p30"/>
    <property type="match status" value="1"/>
</dbReference>
<evidence type="ECO:0000259" key="6">
    <source>
        <dbReference type="Pfam" id="PF01140"/>
    </source>
</evidence>
<name>A0A7J8AEL2_RHIFE</name>
<organism evidence="8 9">
    <name type="scientific">Rhinolophus ferrumequinum</name>
    <name type="common">Greater horseshoe bat</name>
    <dbReference type="NCBI Taxonomy" id="59479"/>
    <lineage>
        <taxon>Eukaryota</taxon>
        <taxon>Metazoa</taxon>
        <taxon>Chordata</taxon>
        <taxon>Craniata</taxon>
        <taxon>Vertebrata</taxon>
        <taxon>Euteleostomi</taxon>
        <taxon>Mammalia</taxon>
        <taxon>Eutheria</taxon>
        <taxon>Laurasiatheria</taxon>
        <taxon>Chiroptera</taxon>
        <taxon>Yinpterochiroptera</taxon>
        <taxon>Rhinolophoidea</taxon>
        <taxon>Rhinolophidae</taxon>
        <taxon>Rhinolophinae</taxon>
        <taxon>Rhinolophus</taxon>
    </lineage>
</organism>
<dbReference type="InterPro" id="IPR010999">
    <property type="entry name" value="Retrovr_matrix"/>
</dbReference>
<dbReference type="Gene3D" id="1.10.375.10">
    <property type="entry name" value="Human Immunodeficiency Virus Type 1 Capsid Protein"/>
    <property type="match status" value="1"/>
</dbReference>
<protein>
    <recommendedName>
        <fullName evidence="10">Core shell protein Gag P30 domain-containing protein</fullName>
    </recommendedName>
</protein>
<feature type="compositionally biased region" description="Polar residues" evidence="5">
    <location>
        <begin position="344"/>
        <end position="353"/>
    </location>
</feature>
<dbReference type="InterPro" id="IPR008919">
    <property type="entry name" value="Retrov_capsid_N"/>
</dbReference>
<dbReference type="EMBL" id="JACAGC010000002">
    <property type="protein sequence ID" value="KAF6384932.1"/>
    <property type="molecule type" value="Genomic_DNA"/>
</dbReference>
<gene>
    <name evidence="8" type="ORF">mRhiFer1_008793</name>
</gene>
<evidence type="ECO:0000313" key="9">
    <source>
        <dbReference type="Proteomes" id="UP000585614"/>
    </source>
</evidence>
<dbReference type="PANTHER" id="PTHR33166">
    <property type="entry name" value="GAG_P30 DOMAIN-CONTAINING PROTEIN"/>
    <property type="match status" value="1"/>
</dbReference>
<feature type="region of interest" description="Disordered" evidence="5">
    <location>
        <begin position="339"/>
        <end position="359"/>
    </location>
</feature>
<dbReference type="GO" id="GO:0019068">
    <property type="term" value="P:virion assembly"/>
    <property type="evidence" value="ECO:0007669"/>
    <property type="project" value="InterPro"/>
</dbReference>
<dbReference type="InterPro" id="IPR036875">
    <property type="entry name" value="Znf_CCHC_sf"/>
</dbReference>
<keyword evidence="4" id="KW-0472">Membrane</keyword>
<evidence type="ECO:0000256" key="1">
    <source>
        <dbReference type="ARBA" id="ARBA00004165"/>
    </source>
</evidence>
<dbReference type="Pfam" id="PF01140">
    <property type="entry name" value="Gag_MA"/>
    <property type="match status" value="1"/>
</dbReference>
<feature type="region of interest" description="Disordered" evidence="5">
    <location>
        <begin position="104"/>
        <end position="186"/>
    </location>
</feature>
<dbReference type="Gene3D" id="1.10.150.180">
    <property type="entry name" value="Gamma-retroviral matrix domain"/>
    <property type="match status" value="1"/>
</dbReference>
<dbReference type="GO" id="GO:0008270">
    <property type="term" value="F:zinc ion binding"/>
    <property type="evidence" value="ECO:0007669"/>
    <property type="project" value="InterPro"/>
</dbReference>
<dbReference type="AlphaFoldDB" id="A0A7J8AEL2"/>
<evidence type="ECO:0000313" key="8">
    <source>
        <dbReference type="EMBL" id="KAF6384932.1"/>
    </source>
</evidence>
<evidence type="ECO:0000256" key="5">
    <source>
        <dbReference type="SAM" id="MobiDB-lite"/>
    </source>
</evidence>
<comment type="caution">
    <text evidence="8">The sequence shown here is derived from an EMBL/GenBank/DDBJ whole genome shotgun (WGS) entry which is preliminary data.</text>
</comment>
<dbReference type="SUPFAM" id="SSF47836">
    <property type="entry name" value="Retroviral matrix proteins"/>
    <property type="match status" value="1"/>
</dbReference>
<reference evidence="8 9" key="1">
    <citation type="journal article" date="2020" name="Nature">
        <title>Six reference-quality genomes reveal evolution of bat adaptations.</title>
        <authorList>
            <person name="Jebb D."/>
            <person name="Huang Z."/>
            <person name="Pippel M."/>
            <person name="Hughes G.M."/>
            <person name="Lavrichenko K."/>
            <person name="Devanna P."/>
            <person name="Winkler S."/>
            <person name="Jermiin L.S."/>
            <person name="Skirmuntt E.C."/>
            <person name="Katzourakis A."/>
            <person name="Burkitt-Gray L."/>
            <person name="Ray D.A."/>
            <person name="Sullivan K.A.M."/>
            <person name="Roscito J.G."/>
            <person name="Kirilenko B.M."/>
            <person name="Davalos L.M."/>
            <person name="Corthals A.P."/>
            <person name="Power M.L."/>
            <person name="Jones G."/>
            <person name="Ransome R.D."/>
            <person name="Dechmann D.K.N."/>
            <person name="Locatelli A.G."/>
            <person name="Puechmaille S.J."/>
            <person name="Fedrigo O."/>
            <person name="Jarvis E.D."/>
            <person name="Hiller M."/>
            <person name="Vernes S.C."/>
            <person name="Myers E.W."/>
            <person name="Teeling E.C."/>
        </authorList>
    </citation>
    <scope>NUCLEOTIDE SEQUENCE [LARGE SCALE GENOMIC DNA]</scope>
    <source>
        <strain evidence="8">MRhiFer1</strain>
        <tissue evidence="8">Lung</tissue>
    </source>
</reference>
<dbReference type="InterPro" id="IPR000840">
    <property type="entry name" value="G_retro_matrix"/>
</dbReference>
<evidence type="ECO:0008006" key="10">
    <source>
        <dbReference type="Google" id="ProtNLM"/>
    </source>
</evidence>
<dbReference type="InterPro" id="IPR036946">
    <property type="entry name" value="G_retro_matrix_sf"/>
</dbReference>
<comment type="subcellular location">
    <subcellularLocation>
        <location evidence="1">Host cell membrane</location>
    </subcellularLocation>
</comment>
<evidence type="ECO:0000259" key="7">
    <source>
        <dbReference type="Pfam" id="PF02093"/>
    </source>
</evidence>
<sequence>MLKNFKKGYGGDYGVRMTPGKLRTLCELEWPAFNVGWPSEGTLDLAVVQRVYIVVTGNPGNPHQFPYIDSWLEIARTLPPWVRFCSNKKGQCRILVTQALKRTPNAPPTKTIHQGDPEEEMQILPPPYIPPVLQTAPDAIPDTPPPSVSPPATQPEGRPAEPTTPPAAQPEGRPAEPTPQDFPRRLRLRNVPALQMPLRETQGPDLISPDGTPLPGRPIIYYQPFTTTDLNWKHHTPAYSEKPQAMIDLMESIFRTHRPTWEDCQQLLRTLFNTEERRRILQEARKWLEGMAPGGVMDTGRWANEAAPDNRPNWDFNTEEGRGAIRRYPEAILRGLQQGAKKPTNMSKTTDVTQDSEETPGDFYERLCEAFHIYTPFDPEAPENQRMVNAAFVAQSAPDIRRKLQKLEGFAGMNITQLLQLANKVFRNRDNVAKREADKRIRQKATLLAAALQQNTNQRKTVGQMRDPAQPRRTLKKDQNAYCKEMGHWKNECSNRRQPQPRSHPRPTPPSEKEPEFIGLAGIDSD</sequence>
<evidence type="ECO:0000256" key="3">
    <source>
        <dbReference type="ARBA" id="ARBA00022870"/>
    </source>
</evidence>
<proteinExistence type="predicted"/>
<dbReference type="Gene3D" id="4.10.60.10">
    <property type="entry name" value="Zinc finger, CCHC-type"/>
    <property type="match status" value="1"/>
</dbReference>
<dbReference type="InterPro" id="IPR003036">
    <property type="entry name" value="Gag_P30"/>
</dbReference>
<dbReference type="Proteomes" id="UP000585614">
    <property type="component" value="Unassembled WGS sequence"/>
</dbReference>
<feature type="region of interest" description="Disordered" evidence="5">
    <location>
        <begin position="455"/>
        <end position="526"/>
    </location>
</feature>
<feature type="compositionally biased region" description="Basic and acidic residues" evidence="5">
    <location>
        <begin position="485"/>
        <end position="495"/>
    </location>
</feature>
<dbReference type="GO" id="GO:0003676">
    <property type="term" value="F:nucleic acid binding"/>
    <property type="evidence" value="ECO:0007669"/>
    <property type="project" value="InterPro"/>
</dbReference>
<dbReference type="SUPFAM" id="SSF57756">
    <property type="entry name" value="Retrovirus zinc finger-like domains"/>
    <property type="match status" value="1"/>
</dbReference>